<dbReference type="Proteomes" id="UP000219338">
    <property type="component" value="Unassembled WGS sequence"/>
</dbReference>
<evidence type="ECO:0000313" key="1">
    <source>
        <dbReference type="EMBL" id="SJL08208.1"/>
    </source>
</evidence>
<dbReference type="EMBL" id="FUEG01000009">
    <property type="protein sequence ID" value="SJL08208.1"/>
    <property type="molecule type" value="Genomic_DNA"/>
</dbReference>
<evidence type="ECO:0000313" key="2">
    <source>
        <dbReference type="Proteomes" id="UP000219338"/>
    </source>
</evidence>
<protein>
    <submittedName>
        <fullName evidence="1">Uncharacterized protein</fullName>
    </submittedName>
</protein>
<organism evidence="1 2">
    <name type="scientific">Armillaria ostoyae</name>
    <name type="common">Armillaria root rot fungus</name>
    <dbReference type="NCBI Taxonomy" id="47428"/>
    <lineage>
        <taxon>Eukaryota</taxon>
        <taxon>Fungi</taxon>
        <taxon>Dikarya</taxon>
        <taxon>Basidiomycota</taxon>
        <taxon>Agaricomycotina</taxon>
        <taxon>Agaricomycetes</taxon>
        <taxon>Agaricomycetidae</taxon>
        <taxon>Agaricales</taxon>
        <taxon>Marasmiineae</taxon>
        <taxon>Physalacriaceae</taxon>
        <taxon>Armillaria</taxon>
    </lineage>
</organism>
<name>A0A284RHI0_ARMOS</name>
<proteinExistence type="predicted"/>
<dbReference type="AlphaFoldDB" id="A0A284RHI0"/>
<keyword evidence="2" id="KW-1185">Reference proteome</keyword>
<sequence length="99" mass="10957">MDSLGPQTPYTFALFQTIPSKKSGVTHSLALVTHAADKHTTLVDSTMAHLTTLAKEPSKYLFKNLRRRVTRPAIGVTNPLSFEERDYGKIYDGDEAGYA</sequence>
<accession>A0A284RHI0</accession>
<reference evidence="2" key="1">
    <citation type="journal article" date="2017" name="Nat. Ecol. Evol.">
        <title>Genome expansion and lineage-specific genetic innovations in the forest pathogenic fungi Armillaria.</title>
        <authorList>
            <person name="Sipos G."/>
            <person name="Prasanna A.N."/>
            <person name="Walter M.C."/>
            <person name="O'Connor E."/>
            <person name="Balint B."/>
            <person name="Krizsan K."/>
            <person name="Kiss B."/>
            <person name="Hess J."/>
            <person name="Varga T."/>
            <person name="Slot J."/>
            <person name="Riley R."/>
            <person name="Boka B."/>
            <person name="Rigling D."/>
            <person name="Barry K."/>
            <person name="Lee J."/>
            <person name="Mihaltcheva S."/>
            <person name="LaButti K."/>
            <person name="Lipzen A."/>
            <person name="Waldron R."/>
            <person name="Moloney N.M."/>
            <person name="Sperisen C."/>
            <person name="Kredics L."/>
            <person name="Vagvoelgyi C."/>
            <person name="Patrignani A."/>
            <person name="Fitzpatrick D."/>
            <person name="Nagy I."/>
            <person name="Doyle S."/>
            <person name="Anderson J.B."/>
            <person name="Grigoriev I.V."/>
            <person name="Gueldener U."/>
            <person name="Muensterkoetter M."/>
            <person name="Nagy L.G."/>
        </authorList>
    </citation>
    <scope>NUCLEOTIDE SEQUENCE [LARGE SCALE GENOMIC DNA]</scope>
    <source>
        <strain evidence="2">C18/9</strain>
    </source>
</reference>
<gene>
    <name evidence="1" type="ORF">ARMOST_11571</name>
</gene>